<gene>
    <name evidence="2" type="ORF">LAZ67_16002515</name>
</gene>
<accession>A0ABY6LCD6</accession>
<organism evidence="2 3">
    <name type="scientific">Cordylochernes scorpioides</name>
    <dbReference type="NCBI Taxonomy" id="51811"/>
    <lineage>
        <taxon>Eukaryota</taxon>
        <taxon>Metazoa</taxon>
        <taxon>Ecdysozoa</taxon>
        <taxon>Arthropoda</taxon>
        <taxon>Chelicerata</taxon>
        <taxon>Arachnida</taxon>
        <taxon>Pseudoscorpiones</taxon>
        <taxon>Cheliferoidea</taxon>
        <taxon>Chernetidae</taxon>
        <taxon>Cordylochernes</taxon>
    </lineage>
</organism>
<feature type="compositionally biased region" description="Basic residues" evidence="1">
    <location>
        <begin position="184"/>
        <end position="195"/>
    </location>
</feature>
<evidence type="ECO:0000256" key="1">
    <source>
        <dbReference type="SAM" id="MobiDB-lite"/>
    </source>
</evidence>
<keyword evidence="3" id="KW-1185">Reference proteome</keyword>
<evidence type="ECO:0000313" key="3">
    <source>
        <dbReference type="Proteomes" id="UP001235939"/>
    </source>
</evidence>
<feature type="region of interest" description="Disordered" evidence="1">
    <location>
        <begin position="161"/>
        <end position="195"/>
    </location>
</feature>
<dbReference type="InterPro" id="IPR036397">
    <property type="entry name" value="RNaseH_sf"/>
</dbReference>
<feature type="region of interest" description="Disordered" evidence="1">
    <location>
        <begin position="1"/>
        <end position="65"/>
    </location>
</feature>
<evidence type="ECO:0008006" key="4">
    <source>
        <dbReference type="Google" id="ProtNLM"/>
    </source>
</evidence>
<dbReference type="EMBL" id="CP092878">
    <property type="protein sequence ID" value="UYV78713.1"/>
    <property type="molecule type" value="Genomic_DNA"/>
</dbReference>
<dbReference type="Proteomes" id="UP001235939">
    <property type="component" value="Chromosome 16"/>
</dbReference>
<sequence length="195" mass="22893">MASGSECSAFSEDAEVYSLSSEFGESDEDTFEDEFCDEEMDENQPSPWEGTTDRRVRSDPPQCTTSRADRQIVRMAVKYRSVSSRTVAQHIQSNHKRLRRQWCVERRMWTGQWNEIVFTDESRFCVQHHDGRIRVWRHRGERSCTGYYGFHRRVEAKNSLQDDDVPIDDATTKPLFTPQDKGRKDRSRAKSKMEI</sequence>
<feature type="compositionally biased region" description="Acidic residues" evidence="1">
    <location>
        <begin position="24"/>
        <end position="42"/>
    </location>
</feature>
<evidence type="ECO:0000313" key="2">
    <source>
        <dbReference type="EMBL" id="UYV78713.1"/>
    </source>
</evidence>
<proteinExistence type="predicted"/>
<dbReference type="Gene3D" id="3.30.420.10">
    <property type="entry name" value="Ribonuclease H-like superfamily/Ribonuclease H"/>
    <property type="match status" value="1"/>
</dbReference>
<reference evidence="2 3" key="1">
    <citation type="submission" date="2022-01" db="EMBL/GenBank/DDBJ databases">
        <title>A chromosomal length assembly of Cordylochernes scorpioides.</title>
        <authorList>
            <person name="Zeh D."/>
            <person name="Zeh J."/>
        </authorList>
    </citation>
    <scope>NUCLEOTIDE SEQUENCE [LARGE SCALE GENOMIC DNA]</scope>
    <source>
        <strain evidence="2">IN4F17</strain>
        <tissue evidence="2">Whole Body</tissue>
    </source>
</reference>
<protein>
    <recommendedName>
        <fullName evidence="4">Transposase Tc1-like domain-containing protein</fullName>
    </recommendedName>
</protein>
<name>A0ABY6LCD6_9ARAC</name>